<evidence type="ECO:0000259" key="10">
    <source>
        <dbReference type="Pfam" id="PF10099"/>
    </source>
</evidence>
<dbReference type="Proteomes" id="UP000002171">
    <property type="component" value="Unassembled WGS sequence"/>
</dbReference>
<dbReference type="GO" id="GO:0016989">
    <property type="term" value="F:sigma factor antagonist activity"/>
    <property type="evidence" value="ECO:0007669"/>
    <property type="project" value="TreeGrafter"/>
</dbReference>
<dbReference type="InterPro" id="IPR051474">
    <property type="entry name" value="Anti-sigma-K/W_factor"/>
</dbReference>
<gene>
    <name evidence="11" type="ORF">MED92_04764</name>
</gene>
<dbReference type="PANTHER" id="PTHR37461:SF1">
    <property type="entry name" value="ANTI-SIGMA-K FACTOR RSKA"/>
    <property type="match status" value="1"/>
</dbReference>
<keyword evidence="4 9" id="KW-0812">Transmembrane</keyword>
<evidence type="ECO:0000256" key="1">
    <source>
        <dbReference type="ARBA" id="ARBA00004167"/>
    </source>
</evidence>
<evidence type="ECO:0000256" key="3">
    <source>
        <dbReference type="ARBA" id="ARBA00022475"/>
    </source>
</evidence>
<dbReference type="EMBL" id="AAOW01000010">
    <property type="protein sequence ID" value="EAR61137.1"/>
    <property type="molecule type" value="Genomic_DNA"/>
</dbReference>
<dbReference type="InterPro" id="IPR041916">
    <property type="entry name" value="Anti_sigma_zinc_sf"/>
</dbReference>
<evidence type="ECO:0000313" key="11">
    <source>
        <dbReference type="EMBL" id="EAR61137.1"/>
    </source>
</evidence>
<keyword evidence="3" id="KW-1003">Cell membrane</keyword>
<reference evidence="11 12" key="1">
    <citation type="submission" date="2006-02" db="EMBL/GenBank/DDBJ databases">
        <authorList>
            <person name="Pinhassi J."/>
            <person name="Pedros-Alio C."/>
            <person name="Ferriera S."/>
            <person name="Johnson J."/>
            <person name="Kravitz S."/>
            <person name="Halpern A."/>
            <person name="Remington K."/>
            <person name="Beeson K."/>
            <person name="Tran B."/>
            <person name="Rogers Y.-H."/>
            <person name="Friedman R."/>
            <person name="Venter J.C."/>
        </authorList>
    </citation>
    <scope>NUCLEOTIDE SEQUENCE [LARGE SCALE GENOMIC DNA]</scope>
    <source>
        <strain evidence="11 12">MED92</strain>
    </source>
</reference>
<dbReference type="GO" id="GO:0005886">
    <property type="term" value="C:plasma membrane"/>
    <property type="evidence" value="ECO:0007669"/>
    <property type="project" value="UniProtKB-SubCell"/>
</dbReference>
<keyword evidence="5 9" id="KW-1133">Transmembrane helix</keyword>
<dbReference type="InterPro" id="IPR018764">
    <property type="entry name" value="RskA_C"/>
</dbReference>
<feature type="domain" description="Anti-sigma K factor RskA C-terminal" evidence="10">
    <location>
        <begin position="109"/>
        <end position="207"/>
    </location>
</feature>
<feature type="transmembrane region" description="Helical" evidence="9">
    <location>
        <begin position="87"/>
        <end position="105"/>
    </location>
</feature>
<comment type="caution">
    <text evidence="11">The sequence shown here is derived from an EMBL/GenBank/DDBJ whole genome shotgun (WGS) entry which is preliminary data.</text>
</comment>
<organism evidence="11 12">
    <name type="scientific">Neptuniibacter caesariensis</name>
    <dbReference type="NCBI Taxonomy" id="207954"/>
    <lineage>
        <taxon>Bacteria</taxon>
        <taxon>Pseudomonadati</taxon>
        <taxon>Pseudomonadota</taxon>
        <taxon>Gammaproteobacteria</taxon>
        <taxon>Oceanospirillales</taxon>
        <taxon>Oceanospirillaceae</taxon>
        <taxon>Neptuniibacter</taxon>
    </lineage>
</organism>
<dbReference type="OrthoDB" id="5298046at2"/>
<dbReference type="GO" id="GO:0006417">
    <property type="term" value="P:regulation of translation"/>
    <property type="evidence" value="ECO:0007669"/>
    <property type="project" value="TreeGrafter"/>
</dbReference>
<comment type="subcellular location">
    <subcellularLocation>
        <location evidence="2">Cell membrane</location>
    </subcellularLocation>
    <subcellularLocation>
        <location evidence="1">Membrane</location>
        <topology evidence="1">Single-pass membrane protein</topology>
    </subcellularLocation>
</comment>
<evidence type="ECO:0000256" key="7">
    <source>
        <dbReference type="ARBA" id="ARBA00029829"/>
    </source>
</evidence>
<accession>A0A7U8GR98</accession>
<evidence type="ECO:0000256" key="8">
    <source>
        <dbReference type="ARBA" id="ARBA00030803"/>
    </source>
</evidence>
<name>A0A7U8GR98_NEPCE</name>
<evidence type="ECO:0000256" key="9">
    <source>
        <dbReference type="SAM" id="Phobius"/>
    </source>
</evidence>
<evidence type="ECO:0000313" key="12">
    <source>
        <dbReference type="Proteomes" id="UP000002171"/>
    </source>
</evidence>
<evidence type="ECO:0000256" key="6">
    <source>
        <dbReference type="ARBA" id="ARBA00023136"/>
    </source>
</evidence>
<keyword evidence="6 9" id="KW-0472">Membrane</keyword>
<proteinExistence type="predicted"/>
<dbReference type="PANTHER" id="PTHR37461">
    <property type="entry name" value="ANTI-SIGMA-K FACTOR RSKA"/>
    <property type="match status" value="1"/>
</dbReference>
<dbReference type="AlphaFoldDB" id="A0A7U8GR98"/>
<sequence length="225" mass="25700">MHEFDLTNPDERNQAAAEYVLGTLNPAEKARFEALLAFSAEAQREVEQWREYLDVLNTSLKPVQPSKDVWRQIEAKTKPRTLFWQPWRALAVFSLLLVMSIGLFFNVNQQQPNVFIYLVSDEQSKPGWVMRTAFDEQALVMESLRPMPMPDGKYCEVWLMLKGVEPVSLGFLPKEGSRRIAIDPFWAEAMLDSEIVVTIEGAEGAPSGWEMGPVSDRGYWQTQSL</sequence>
<dbReference type="Gene3D" id="1.10.10.1320">
    <property type="entry name" value="Anti-sigma factor, zinc-finger domain"/>
    <property type="match status" value="1"/>
</dbReference>
<keyword evidence="12" id="KW-1185">Reference proteome</keyword>
<evidence type="ECO:0000256" key="5">
    <source>
        <dbReference type="ARBA" id="ARBA00022989"/>
    </source>
</evidence>
<dbReference type="Pfam" id="PF10099">
    <property type="entry name" value="RskA_C"/>
    <property type="match status" value="1"/>
</dbReference>
<evidence type="ECO:0000256" key="2">
    <source>
        <dbReference type="ARBA" id="ARBA00004236"/>
    </source>
</evidence>
<evidence type="ECO:0000256" key="4">
    <source>
        <dbReference type="ARBA" id="ARBA00022692"/>
    </source>
</evidence>
<protein>
    <recommendedName>
        <fullName evidence="8">Regulator of SigK</fullName>
    </recommendedName>
    <alternativeName>
        <fullName evidence="7">Sigma-K anti-sigma factor RskA</fullName>
    </alternativeName>
</protein>
<dbReference type="RefSeq" id="WP_007021419.1">
    <property type="nucleotide sequence ID" value="NZ_CH724126.1"/>
</dbReference>